<name>A0ACB0DVU4_RANTA</name>
<gene>
    <name evidence="1" type="ORF">MRATA1EN3_LOCUS3439</name>
</gene>
<proteinExistence type="predicted"/>
<sequence length="143" mass="14938">MVIGLCYPNSGPERRDLPAHPAALPGLSAAALVGAGRGGERETHVRPGAGPRQPAASWRSQLPGQPSCRGSAPRLCLRSTAHRAFRKEKEQKKGPGERGWGNGQAPEAWTGKAAWPRQVPGRAASSRPKLRLGLGASVAAGTQ</sequence>
<evidence type="ECO:0000313" key="2">
    <source>
        <dbReference type="Proteomes" id="UP001162501"/>
    </source>
</evidence>
<evidence type="ECO:0000313" key="1">
    <source>
        <dbReference type="EMBL" id="CAI9692226.1"/>
    </source>
</evidence>
<organism evidence="1 2">
    <name type="scientific">Rangifer tarandus platyrhynchus</name>
    <name type="common">Svalbard reindeer</name>
    <dbReference type="NCBI Taxonomy" id="3082113"/>
    <lineage>
        <taxon>Eukaryota</taxon>
        <taxon>Metazoa</taxon>
        <taxon>Chordata</taxon>
        <taxon>Craniata</taxon>
        <taxon>Vertebrata</taxon>
        <taxon>Euteleostomi</taxon>
        <taxon>Mammalia</taxon>
        <taxon>Eutheria</taxon>
        <taxon>Laurasiatheria</taxon>
        <taxon>Artiodactyla</taxon>
        <taxon>Ruminantia</taxon>
        <taxon>Pecora</taxon>
        <taxon>Cervidae</taxon>
        <taxon>Odocoileinae</taxon>
        <taxon>Rangifer</taxon>
    </lineage>
</organism>
<accession>A0ACB0DVU4</accession>
<reference evidence="1" key="1">
    <citation type="submission" date="2023-05" db="EMBL/GenBank/DDBJ databases">
        <authorList>
            <consortium name="ELIXIR-Norway"/>
        </authorList>
    </citation>
    <scope>NUCLEOTIDE SEQUENCE</scope>
</reference>
<protein>
    <submittedName>
        <fullName evidence="1">Uncharacterized protein</fullName>
    </submittedName>
</protein>
<dbReference type="Proteomes" id="UP001162501">
    <property type="component" value="Chromosome 10"/>
</dbReference>
<dbReference type="EMBL" id="OX596094">
    <property type="protein sequence ID" value="CAI9692226.1"/>
    <property type="molecule type" value="Genomic_DNA"/>
</dbReference>